<dbReference type="InterPro" id="IPR004245">
    <property type="entry name" value="DUF229"/>
</dbReference>
<sequence>MRETLVGEIEDNNPFLFLSIPKSLRKNLLFMDQLKINSNELITHYDIYATLNDLVQPKKPRISNPLLLGSSLLHPLPKPRTCDSLKIPFEYCICRAKKTFLPKNNTIGIPAAKLMIEKINSDISSSSETSKLCSKLSLNETAEIIAEDYGGEQIIRICKITFSTIPGNAKFWGVISFNPTNKKIDIISSKFLRLNSYGEQAKCALKSDLASYCFCV</sequence>
<reference evidence="2" key="1">
    <citation type="submission" date="2022-11" db="UniProtKB">
        <authorList>
            <consortium name="WormBaseParasite"/>
        </authorList>
    </citation>
    <scope>IDENTIFICATION</scope>
</reference>
<dbReference type="Proteomes" id="UP000887578">
    <property type="component" value="Unplaced"/>
</dbReference>
<accession>A0A914RAM0</accession>
<organism evidence="1 2">
    <name type="scientific">Panagrolaimus davidi</name>
    <dbReference type="NCBI Taxonomy" id="227884"/>
    <lineage>
        <taxon>Eukaryota</taxon>
        <taxon>Metazoa</taxon>
        <taxon>Ecdysozoa</taxon>
        <taxon>Nematoda</taxon>
        <taxon>Chromadorea</taxon>
        <taxon>Rhabditida</taxon>
        <taxon>Tylenchina</taxon>
        <taxon>Panagrolaimomorpha</taxon>
        <taxon>Panagrolaimoidea</taxon>
        <taxon>Panagrolaimidae</taxon>
        <taxon>Panagrolaimus</taxon>
    </lineage>
</organism>
<proteinExistence type="predicted"/>
<dbReference type="AlphaFoldDB" id="A0A914RAM0"/>
<keyword evidence="1" id="KW-1185">Reference proteome</keyword>
<dbReference type="Pfam" id="PF02995">
    <property type="entry name" value="DUF229"/>
    <property type="match status" value="1"/>
</dbReference>
<dbReference type="PANTHER" id="PTHR10974">
    <property type="entry name" value="FI08016P-RELATED"/>
    <property type="match status" value="1"/>
</dbReference>
<name>A0A914RAM0_9BILA</name>
<dbReference type="PANTHER" id="PTHR10974:SF75">
    <property type="entry name" value="SULFATASE DOMAIN-CONTAINING PROTEIN"/>
    <property type="match status" value="1"/>
</dbReference>
<evidence type="ECO:0000313" key="1">
    <source>
        <dbReference type="Proteomes" id="UP000887578"/>
    </source>
</evidence>
<evidence type="ECO:0000313" key="2">
    <source>
        <dbReference type="WBParaSite" id="PDA_v2.g8672.t1"/>
    </source>
</evidence>
<dbReference type="WBParaSite" id="PDA_v2.g8672.t1">
    <property type="protein sequence ID" value="PDA_v2.g8672.t1"/>
    <property type="gene ID" value="PDA_v2.g8672"/>
</dbReference>
<dbReference type="GO" id="GO:0005615">
    <property type="term" value="C:extracellular space"/>
    <property type="evidence" value="ECO:0007669"/>
    <property type="project" value="TreeGrafter"/>
</dbReference>
<protein>
    <submittedName>
        <fullName evidence="2">Uncharacterized protein</fullName>
    </submittedName>
</protein>